<dbReference type="SUPFAM" id="SSF53850">
    <property type="entry name" value="Periplasmic binding protein-like II"/>
    <property type="match status" value="1"/>
</dbReference>
<dbReference type="PANTHER" id="PTHR35841">
    <property type="entry name" value="PHOSPHONATES-BINDING PERIPLASMIC PROTEIN"/>
    <property type="match status" value="1"/>
</dbReference>
<dbReference type="Proteomes" id="UP001305521">
    <property type="component" value="Chromosome"/>
</dbReference>
<feature type="signal peptide" evidence="4">
    <location>
        <begin position="1"/>
        <end position="24"/>
    </location>
</feature>
<evidence type="ECO:0000256" key="1">
    <source>
        <dbReference type="ARBA" id="ARBA00007162"/>
    </source>
</evidence>
<dbReference type="Gene3D" id="3.40.190.10">
    <property type="entry name" value="Periplasmic binding protein-like II"/>
    <property type="match status" value="2"/>
</dbReference>
<dbReference type="RefSeq" id="WP_318649917.1">
    <property type="nucleotide sequence ID" value="NZ_CP137852.1"/>
</dbReference>
<keyword evidence="6" id="KW-1185">Reference proteome</keyword>
<gene>
    <name evidence="5" type="primary">phnD</name>
    <name evidence="5" type="ORF">R9Z33_03470</name>
</gene>
<evidence type="ECO:0000313" key="6">
    <source>
        <dbReference type="Proteomes" id="UP001305521"/>
    </source>
</evidence>
<comment type="similarity">
    <text evidence="1">Belongs to the phosphate/phosphite/phosphonate binding protein family.</text>
</comment>
<feature type="region of interest" description="Disordered" evidence="3">
    <location>
        <begin position="23"/>
        <end position="47"/>
    </location>
</feature>
<proteinExistence type="inferred from homology"/>
<dbReference type="CDD" id="cd01071">
    <property type="entry name" value="PBP2_PhnD_like"/>
    <property type="match status" value="1"/>
</dbReference>
<dbReference type="Pfam" id="PF12974">
    <property type="entry name" value="Phosphonate-bd"/>
    <property type="match status" value="1"/>
</dbReference>
<reference evidence="5 6" key="1">
    <citation type="submission" date="2023-11" db="EMBL/GenBank/DDBJ databases">
        <title>Arctic aerobic anoxygenic photoheterotroph Sediminicoccus rosea KRV36 adapts its photosynthesis to long days of polar summer.</title>
        <authorList>
            <person name="Tomasch J."/>
            <person name="Kopejtka K."/>
            <person name="Bily T."/>
            <person name="Gardiner A.T."/>
            <person name="Gardian Z."/>
            <person name="Shivaramu S."/>
            <person name="Koblizek M."/>
            <person name="Engelhardt F."/>
            <person name="Kaftan D."/>
        </authorList>
    </citation>
    <scope>NUCLEOTIDE SEQUENCE [LARGE SCALE GENOMIC DNA]</scope>
    <source>
        <strain evidence="5 6">R-30</strain>
    </source>
</reference>
<protein>
    <submittedName>
        <fullName evidence="5">Phosphate/phosphite/phosphonate ABC transporter substrate-binding protein</fullName>
    </submittedName>
</protein>
<sequence>MTSGTLHRRALLGGAALLPLAAQAQPGPAWRPRRSAEGPHPMPEPGRRAWAEQVPAIRVGLMGGENEADRLGRFDGLRRLLEETFRVPVRLMPASDYAGVMQALSARQIEFAALGPSIYAAAWIDTNGGVEPILTIEQIDGSTSYVSVMLVRADSGITNLEQMRGRSLAWADPNSASGYLIPRFELRRAGVGVEPGQFFGRTGFGGGHEQAVVAMLQRQYDAAMTWASGVGEINEGFSRGNTRAMVEKGMLRMSDVRIIWQSRPIQNGPITMRTDLPAEFREDIIRFYLALPQANPAVFEQIGRGTGAGFREVRHADYEVFVEMRREEAAARRRRS</sequence>
<dbReference type="PANTHER" id="PTHR35841:SF1">
    <property type="entry name" value="PHOSPHONATES-BINDING PERIPLASMIC PROTEIN"/>
    <property type="match status" value="1"/>
</dbReference>
<dbReference type="InterPro" id="IPR006311">
    <property type="entry name" value="TAT_signal"/>
</dbReference>
<dbReference type="PROSITE" id="PS51318">
    <property type="entry name" value="TAT"/>
    <property type="match status" value="1"/>
</dbReference>
<evidence type="ECO:0000256" key="4">
    <source>
        <dbReference type="SAM" id="SignalP"/>
    </source>
</evidence>
<evidence type="ECO:0000313" key="5">
    <source>
        <dbReference type="EMBL" id="WPB85939.1"/>
    </source>
</evidence>
<evidence type="ECO:0000256" key="3">
    <source>
        <dbReference type="SAM" id="MobiDB-lite"/>
    </source>
</evidence>
<dbReference type="NCBIfam" id="TIGR01098">
    <property type="entry name" value="3A0109s03R"/>
    <property type="match status" value="1"/>
</dbReference>
<feature type="chain" id="PRO_5047392318" evidence="4">
    <location>
        <begin position="25"/>
        <end position="336"/>
    </location>
</feature>
<name>A0ABZ0PJN7_9PROT</name>
<accession>A0ABZ0PJN7</accession>
<dbReference type="InterPro" id="IPR005770">
    <property type="entry name" value="PhnD"/>
</dbReference>
<dbReference type="EMBL" id="CP137852">
    <property type="protein sequence ID" value="WPB85939.1"/>
    <property type="molecule type" value="Genomic_DNA"/>
</dbReference>
<organism evidence="5 6">
    <name type="scientific">Sediminicoccus rosea</name>
    <dbReference type="NCBI Taxonomy" id="1225128"/>
    <lineage>
        <taxon>Bacteria</taxon>
        <taxon>Pseudomonadati</taxon>
        <taxon>Pseudomonadota</taxon>
        <taxon>Alphaproteobacteria</taxon>
        <taxon>Acetobacterales</taxon>
        <taxon>Roseomonadaceae</taxon>
        <taxon>Sediminicoccus</taxon>
    </lineage>
</organism>
<evidence type="ECO:0000256" key="2">
    <source>
        <dbReference type="ARBA" id="ARBA00022729"/>
    </source>
</evidence>
<keyword evidence="2 4" id="KW-0732">Signal</keyword>